<accession>A0A2G7FS05</accession>
<organism evidence="8 9">
    <name type="scientific">Aspergillus arachidicola</name>
    <dbReference type="NCBI Taxonomy" id="656916"/>
    <lineage>
        <taxon>Eukaryota</taxon>
        <taxon>Fungi</taxon>
        <taxon>Dikarya</taxon>
        <taxon>Ascomycota</taxon>
        <taxon>Pezizomycotina</taxon>
        <taxon>Eurotiomycetes</taxon>
        <taxon>Eurotiomycetidae</taxon>
        <taxon>Eurotiales</taxon>
        <taxon>Aspergillaceae</taxon>
        <taxon>Aspergillus</taxon>
        <taxon>Aspergillus subgen. Circumdati</taxon>
    </lineage>
</organism>
<dbReference type="Proteomes" id="UP000231358">
    <property type="component" value="Unassembled WGS sequence"/>
</dbReference>
<dbReference type="InterPro" id="IPR027104">
    <property type="entry name" value="Prp3"/>
</dbReference>
<gene>
    <name evidence="8" type="ORF">AARAC_011283</name>
</gene>
<dbReference type="Pfam" id="PF08572">
    <property type="entry name" value="PRP3"/>
    <property type="match status" value="1"/>
</dbReference>
<feature type="region of interest" description="Disordered" evidence="5">
    <location>
        <begin position="52"/>
        <end position="254"/>
    </location>
</feature>
<dbReference type="GO" id="GO:0000398">
    <property type="term" value="P:mRNA splicing, via spliceosome"/>
    <property type="evidence" value="ECO:0007669"/>
    <property type="project" value="InterPro"/>
</dbReference>
<dbReference type="PANTHER" id="PTHR14212:SF0">
    <property type="entry name" value="U4_U6 SMALL NUCLEAR RIBONUCLEOPROTEIN PRP3"/>
    <property type="match status" value="1"/>
</dbReference>
<keyword evidence="9" id="KW-1185">Reference proteome</keyword>
<dbReference type="PANTHER" id="PTHR14212">
    <property type="entry name" value="U4/U6-ASSOCIATED RNA SPLICING FACTOR-RELATED"/>
    <property type="match status" value="1"/>
</dbReference>
<dbReference type="Pfam" id="PF06544">
    <property type="entry name" value="Prp3_C"/>
    <property type="match status" value="1"/>
</dbReference>
<feature type="compositionally biased region" description="Pro residues" evidence="5">
    <location>
        <begin position="163"/>
        <end position="172"/>
    </location>
</feature>
<dbReference type="STRING" id="656916.A0A2G7FS05"/>
<keyword evidence="4" id="KW-0539">Nucleus</keyword>
<sequence>MRLPVGLEEQKRFSDCRHSFANLSYVNSESRSVPVGECSIHSLPQAMADLSGNMLKRPHPEDEDNNTQKRSRSNNGSPLPGQGAPASGKPDIERMVAEARAKAEAVRARLQAARGGSTPSAAPSPSPTPPAASPAMSRLEQMKARVAAATGRASVAAQQRPVEPSPTPQPPPLEEDDGSSKGRGGLDVGLHPALLSDTVEFRSAKGRQSTQSKNRRTDSPVASGRPDRAGLDLSGPSLEEIRNNPYYDPSLGPKATIAKPRQSRQLIFNQKGKYIQQGAALRRQAQLEAMKKRIAERARQAGIDEDLDIEKAFLVPAPPAIEWWDEGLVDGEDYSGIEDERNLKIDTPDTIVTQYVQHPVLLDPPQDKHMPEQKPMYLTPKEQAKIRRQRRMADLKEQQAKIRLGLEPAPPPKVKKSNLMRVLGEQAVKDPTAVEARVTREIAERRNKHEEANEERKLTKEERRDKLARQQEKDAEKGILMSVYRIDSLANGRNRFKISKNAEQNALTGVVVMHPKFNLVIVEENAGPNAVREGNREAQVSWLAAEDEQTGDLKDLSSNTCSLLWEGQVKTRAFRKWLGARVCETDSQAKDVLARAKLENFWALGKSAKQSESWS</sequence>
<evidence type="ECO:0000259" key="6">
    <source>
        <dbReference type="Pfam" id="PF06544"/>
    </source>
</evidence>
<evidence type="ECO:0000256" key="2">
    <source>
        <dbReference type="ARBA" id="ARBA00022664"/>
    </source>
</evidence>
<feature type="compositionally biased region" description="Low complexity" evidence="5">
    <location>
        <begin position="144"/>
        <end position="157"/>
    </location>
</feature>
<feature type="domain" description="Pre-mRNA-splicing factor 3" evidence="7">
    <location>
        <begin position="244"/>
        <end position="459"/>
    </location>
</feature>
<dbReference type="EMBL" id="NEXV01000506">
    <property type="protein sequence ID" value="PIG82581.1"/>
    <property type="molecule type" value="Genomic_DNA"/>
</dbReference>
<comment type="subcellular location">
    <subcellularLocation>
        <location evidence="1">Nucleus</location>
    </subcellularLocation>
</comment>
<evidence type="ECO:0000256" key="1">
    <source>
        <dbReference type="ARBA" id="ARBA00004123"/>
    </source>
</evidence>
<proteinExistence type="predicted"/>
<evidence type="ECO:0000256" key="5">
    <source>
        <dbReference type="SAM" id="MobiDB-lite"/>
    </source>
</evidence>
<comment type="caution">
    <text evidence="8">The sequence shown here is derived from an EMBL/GenBank/DDBJ whole genome shotgun (WGS) entry which is preliminary data.</text>
</comment>
<evidence type="ECO:0000256" key="3">
    <source>
        <dbReference type="ARBA" id="ARBA00023187"/>
    </source>
</evidence>
<keyword evidence="8" id="KW-0687">Ribonucleoprotein</keyword>
<reference evidence="8 9" key="1">
    <citation type="submission" date="2017-05" db="EMBL/GenBank/DDBJ databases">
        <title>Genome sequence for an aflatoxigenic pathogen of Argentinian peanut, Aspergillus arachidicola.</title>
        <authorList>
            <person name="Moore G."/>
            <person name="Beltz S.B."/>
            <person name="Mack B.M."/>
        </authorList>
    </citation>
    <scope>NUCLEOTIDE SEQUENCE [LARGE SCALE GENOMIC DNA]</scope>
    <source>
        <strain evidence="8 9">CBS 117610</strain>
    </source>
</reference>
<dbReference type="CDD" id="cd24162">
    <property type="entry name" value="Prp3_C"/>
    <property type="match status" value="1"/>
</dbReference>
<protein>
    <submittedName>
        <fullName evidence="8">U4/U6 small nuclear ribonucleoprotein</fullName>
    </submittedName>
</protein>
<evidence type="ECO:0000313" key="9">
    <source>
        <dbReference type="Proteomes" id="UP000231358"/>
    </source>
</evidence>
<dbReference type="InterPro" id="IPR013881">
    <property type="entry name" value="Pre-mRNA_splic_Prp3_dom"/>
</dbReference>
<dbReference type="InterPro" id="IPR010541">
    <property type="entry name" value="Prp3_C"/>
</dbReference>
<feature type="compositionally biased region" description="Pro residues" evidence="5">
    <location>
        <begin position="122"/>
        <end position="132"/>
    </location>
</feature>
<evidence type="ECO:0000313" key="8">
    <source>
        <dbReference type="EMBL" id="PIG82581.1"/>
    </source>
</evidence>
<feature type="region of interest" description="Disordered" evidence="5">
    <location>
        <begin position="444"/>
        <end position="473"/>
    </location>
</feature>
<feature type="compositionally biased region" description="Basic and acidic residues" evidence="5">
    <location>
        <begin position="90"/>
        <end position="107"/>
    </location>
</feature>
<name>A0A2G7FS05_9EURO</name>
<keyword evidence="3" id="KW-0508">mRNA splicing</keyword>
<evidence type="ECO:0000256" key="4">
    <source>
        <dbReference type="ARBA" id="ARBA00023242"/>
    </source>
</evidence>
<feature type="domain" description="Small nuclear ribonucleoprotein Prp3 C-terminal" evidence="6">
    <location>
        <begin position="482"/>
        <end position="604"/>
    </location>
</feature>
<evidence type="ECO:0000259" key="7">
    <source>
        <dbReference type="Pfam" id="PF08572"/>
    </source>
</evidence>
<dbReference type="GO" id="GO:0046540">
    <property type="term" value="C:U4/U6 x U5 tri-snRNP complex"/>
    <property type="evidence" value="ECO:0007669"/>
    <property type="project" value="InterPro"/>
</dbReference>
<keyword evidence="2" id="KW-0507">mRNA processing</keyword>
<dbReference type="AlphaFoldDB" id="A0A2G7FS05"/>